<evidence type="ECO:0000256" key="2">
    <source>
        <dbReference type="ARBA" id="ARBA00022840"/>
    </source>
</evidence>
<dbReference type="RefSeq" id="WP_068623976.1">
    <property type="nucleotide sequence ID" value="NZ_MAQA01000003.1"/>
</dbReference>
<keyword evidence="4" id="KW-0645">Protease</keyword>
<dbReference type="GO" id="GO:0006508">
    <property type="term" value="P:proteolysis"/>
    <property type="evidence" value="ECO:0007669"/>
    <property type="project" value="UniProtKB-KW"/>
</dbReference>
<gene>
    <name evidence="4" type="primary">clpL</name>
    <name evidence="4" type="ORF">OERS_04020</name>
</gene>
<keyword evidence="2 4" id="KW-0067">ATP-binding</keyword>
<dbReference type="SUPFAM" id="SSF52540">
    <property type="entry name" value="P-loop containing nucleoside triphosphate hydrolases"/>
    <property type="match status" value="1"/>
</dbReference>
<dbReference type="GO" id="GO:0005524">
    <property type="term" value="F:ATP binding"/>
    <property type="evidence" value="ECO:0007669"/>
    <property type="project" value="UniProtKB-KW"/>
</dbReference>
<dbReference type="GO" id="GO:0008233">
    <property type="term" value="F:peptidase activity"/>
    <property type="evidence" value="ECO:0007669"/>
    <property type="project" value="UniProtKB-KW"/>
</dbReference>
<evidence type="ECO:0000313" key="5">
    <source>
        <dbReference type="Proteomes" id="UP000093412"/>
    </source>
</evidence>
<evidence type="ECO:0000259" key="3">
    <source>
        <dbReference type="SMART" id="SM00382"/>
    </source>
</evidence>
<dbReference type="Gene3D" id="3.40.50.300">
    <property type="entry name" value="P-loop containing nucleotide triphosphate hydrolases"/>
    <property type="match status" value="1"/>
</dbReference>
<dbReference type="EMBL" id="MAQA01000003">
    <property type="protein sequence ID" value="OCI32810.1"/>
    <property type="molecule type" value="Genomic_DNA"/>
</dbReference>
<evidence type="ECO:0000313" key="4">
    <source>
        <dbReference type="EMBL" id="OCI32810.1"/>
    </source>
</evidence>
<dbReference type="Pfam" id="PF07724">
    <property type="entry name" value="AAA_2"/>
    <property type="match status" value="1"/>
</dbReference>
<proteinExistence type="predicted"/>
<keyword evidence="5" id="KW-1185">Reference proteome</keyword>
<dbReference type="PANTHER" id="PTHR11638:SF18">
    <property type="entry name" value="HEAT SHOCK PROTEIN 104"/>
    <property type="match status" value="1"/>
</dbReference>
<keyword evidence="4" id="KW-0378">Hydrolase</keyword>
<dbReference type="SMART" id="SM00382">
    <property type="entry name" value="AAA"/>
    <property type="match status" value="1"/>
</dbReference>
<reference evidence="4 5" key="1">
    <citation type="submission" date="2016-06" db="EMBL/GenBank/DDBJ databases">
        <title>Genome sequence of Oerskovia enterophila DSM 43852.</title>
        <authorList>
            <person name="Poehlein A."/>
            <person name="Jag V."/>
            <person name="Bengelsdorf F.R."/>
            <person name="Daniel R."/>
            <person name="Duerre P."/>
        </authorList>
    </citation>
    <scope>NUCLEOTIDE SEQUENCE [LARGE SCALE GENOMIC DNA]</scope>
    <source>
        <strain evidence="4 5">DSM 43852</strain>
    </source>
</reference>
<dbReference type="PANTHER" id="PTHR11638">
    <property type="entry name" value="ATP-DEPENDENT CLP PROTEASE"/>
    <property type="match status" value="1"/>
</dbReference>
<dbReference type="InterPro" id="IPR003593">
    <property type="entry name" value="AAA+_ATPase"/>
</dbReference>
<keyword evidence="1" id="KW-0547">Nucleotide-binding</keyword>
<name>A0ABX2Y8J1_9CELL</name>
<protein>
    <submittedName>
        <fullName evidence="4">ATP-dependent Clp protease ATP-binding subunit ClpL</fullName>
    </submittedName>
</protein>
<sequence length="390" mass="43568">MPTDIAVTIYYGPRSWFEGQLPARRRRKRTFLLDVVYKRDEEARSVRHIHVLPDGTQAPVGAAAEKPRRPRNVVAGSNDYASLNEHAISNFSGLVRSVRPKRLHLHNPPTQVAAQMQREFHVEVKKFDYPTITPQVLRAVGTGWGGHLMGQDGVCERLMAALYPLIRNGRTKPVVLLLLGPSGVGKTETAHFINGLLGGTLMRKQFSMYHSEKFASYLFGGTHSEPSFAHDLLDRESGVILLDELDKANPTFHSGFYQLFDDGIFEDKNYTAVLGPSLIICTTNYRSEAEAISALGDALCSRFDAVIEYKPLLPEALQQITDSMIEKSCAVLTDGERDRIDVDEIKGWFRKSSGQESNVRRLKKIVNEVIARRLVQTMVDDGDQIESAAS</sequence>
<comment type="caution">
    <text evidence="4">The sequence shown here is derived from an EMBL/GenBank/DDBJ whole genome shotgun (WGS) entry which is preliminary data.</text>
</comment>
<feature type="domain" description="AAA+ ATPase" evidence="3">
    <location>
        <begin position="172"/>
        <end position="313"/>
    </location>
</feature>
<dbReference type="InterPro" id="IPR027417">
    <property type="entry name" value="P-loop_NTPase"/>
</dbReference>
<dbReference type="Proteomes" id="UP000093412">
    <property type="component" value="Unassembled WGS sequence"/>
</dbReference>
<dbReference type="InterPro" id="IPR050130">
    <property type="entry name" value="ClpA_ClpB"/>
</dbReference>
<evidence type="ECO:0000256" key="1">
    <source>
        <dbReference type="ARBA" id="ARBA00022741"/>
    </source>
</evidence>
<dbReference type="InterPro" id="IPR003959">
    <property type="entry name" value="ATPase_AAA_core"/>
</dbReference>
<accession>A0ABX2Y8J1</accession>
<organism evidence="4 5">
    <name type="scientific">Oerskovia enterophila</name>
    <dbReference type="NCBI Taxonomy" id="43678"/>
    <lineage>
        <taxon>Bacteria</taxon>
        <taxon>Bacillati</taxon>
        <taxon>Actinomycetota</taxon>
        <taxon>Actinomycetes</taxon>
        <taxon>Micrococcales</taxon>
        <taxon>Cellulomonadaceae</taxon>
        <taxon>Oerskovia</taxon>
    </lineage>
</organism>